<reference evidence="1 2" key="1">
    <citation type="journal article" date="2012" name="Appl. Environ. Microbiol.">
        <title>Short-read sequencing for genomic analysis of the brown rot fungus Fibroporia radiculosa.</title>
        <authorList>
            <person name="Tang J.D."/>
            <person name="Perkins A.D."/>
            <person name="Sonstegard T.S."/>
            <person name="Schroeder S.G."/>
            <person name="Burgess S.C."/>
            <person name="Diehl S.V."/>
        </authorList>
    </citation>
    <scope>NUCLEOTIDE SEQUENCE [LARGE SCALE GENOMIC DNA]</scope>
    <source>
        <strain evidence="1 2">TFFH 294</strain>
    </source>
</reference>
<name>J4GTL3_9APHY</name>
<dbReference type="GeneID" id="24099546"/>
<dbReference type="Proteomes" id="UP000006352">
    <property type="component" value="Unassembled WGS sequence"/>
</dbReference>
<protein>
    <recommendedName>
        <fullName evidence="3">Fungal-type protein kinase domain-containing protein</fullName>
    </recommendedName>
</protein>
<sequence>MNPNLEPKVRSLVNTHFMEAEADVNGFWNAVLNIYFPTNTLDFITAPEANPKVGSGSRTDLLVRKYTYGANNTVTRRPVLLYEGKAHNGENMDAIRAQVSDYLKNLGDLKSQEKCWVIGARGREVSFWCFTKGVGGKDPLEQWGVNVKDHKVGPMATKVSYDVLNNFSSQSRISWLPIVQYFHDHPLGP</sequence>
<proteinExistence type="predicted"/>
<dbReference type="OrthoDB" id="3132633at2759"/>
<dbReference type="InParanoid" id="J4GTL3"/>
<evidence type="ECO:0000313" key="1">
    <source>
        <dbReference type="EMBL" id="CCM04635.1"/>
    </source>
</evidence>
<dbReference type="EMBL" id="HE797161">
    <property type="protein sequence ID" value="CCM04635.1"/>
    <property type="molecule type" value="Genomic_DNA"/>
</dbReference>
<dbReference type="STRING" id="599839.J4GTL3"/>
<gene>
    <name evidence="1" type="ORF">FIBRA_06819</name>
</gene>
<dbReference type="HOGENOM" id="CLU_1434466_0_0_1"/>
<evidence type="ECO:0000313" key="2">
    <source>
        <dbReference type="Proteomes" id="UP000006352"/>
    </source>
</evidence>
<dbReference type="AlphaFoldDB" id="J4GTL3"/>
<dbReference type="RefSeq" id="XP_012183918.1">
    <property type="nucleotide sequence ID" value="XM_012328528.1"/>
</dbReference>
<accession>J4GTL3</accession>
<organism evidence="1 2">
    <name type="scientific">Fibroporia radiculosa</name>
    <dbReference type="NCBI Taxonomy" id="599839"/>
    <lineage>
        <taxon>Eukaryota</taxon>
        <taxon>Fungi</taxon>
        <taxon>Dikarya</taxon>
        <taxon>Basidiomycota</taxon>
        <taxon>Agaricomycotina</taxon>
        <taxon>Agaricomycetes</taxon>
        <taxon>Polyporales</taxon>
        <taxon>Fibroporiaceae</taxon>
        <taxon>Fibroporia</taxon>
    </lineage>
</organism>
<evidence type="ECO:0008006" key="3">
    <source>
        <dbReference type="Google" id="ProtNLM"/>
    </source>
</evidence>
<keyword evidence="2" id="KW-1185">Reference proteome</keyword>